<sequence>MRTLFYNGRIYTMRRPYETVENVLIEDGKIIGTDVEISDAYEMFDLEGKTMLPALTDVHMHLVMLGKMLKSLVLYEDTNINEVKRKISAYESGNERDTILGYDENNFPDQYRMTMKELDLLTDKPTLVMRVCQHAGFANTEAFQSAGIDDNVEDPPGGYFERDASGRLTGWAYDSAMELLRNRQVNDDEVSVGDDITTAVNYLHSLGIANAHTEDMSSYGPFEVPLNAYLNTLGPDKLKFRVNLLRHEQVYEEMVKKDIQYQPDWVEEDAMKIFSDGAFGGKTALLREPYEGSEDTGLQIHSREQLEARVKLARENNDAVAVHIIGDKALEIVLDAIEKFPVTAGKHDRLIHVSLVNPDLLKRMAELDVVCDVQPTFLTSDMPWVESYIGKERADYLYLFKTFRDKGLCIGGSSDAPIEEVNPLLGIHTLVTRRGKTGVYNEKEILDRHSAFEMYTTEAAKIVYREDRAGMIKENYFADFAVFDKNVMEIEADELLSTTVEYTIIDGDTVYQNSH</sequence>
<evidence type="ECO:0000313" key="3">
    <source>
        <dbReference type="Proteomes" id="UP001597519"/>
    </source>
</evidence>
<dbReference type="GO" id="GO:0016787">
    <property type="term" value="F:hydrolase activity"/>
    <property type="evidence" value="ECO:0007669"/>
    <property type="project" value="UniProtKB-KW"/>
</dbReference>
<evidence type="ECO:0000259" key="1">
    <source>
        <dbReference type="Pfam" id="PF07969"/>
    </source>
</evidence>
<dbReference type="InterPro" id="IPR033932">
    <property type="entry name" value="YtcJ-like"/>
</dbReference>
<dbReference type="EC" id="3.5.-.-" evidence="2"/>
<evidence type="ECO:0000313" key="2">
    <source>
        <dbReference type="EMBL" id="MFD2830718.1"/>
    </source>
</evidence>
<organism evidence="2 3">
    <name type="scientific">Corticicoccus populi</name>
    <dbReference type="NCBI Taxonomy" id="1812821"/>
    <lineage>
        <taxon>Bacteria</taxon>
        <taxon>Bacillati</taxon>
        <taxon>Bacillota</taxon>
        <taxon>Bacilli</taxon>
        <taxon>Bacillales</taxon>
        <taxon>Staphylococcaceae</taxon>
        <taxon>Corticicoccus</taxon>
    </lineage>
</organism>
<reference evidence="3" key="1">
    <citation type="journal article" date="2019" name="Int. J. Syst. Evol. Microbiol.">
        <title>The Global Catalogue of Microorganisms (GCM) 10K type strain sequencing project: providing services to taxonomists for standard genome sequencing and annotation.</title>
        <authorList>
            <consortium name="The Broad Institute Genomics Platform"/>
            <consortium name="The Broad Institute Genome Sequencing Center for Infectious Disease"/>
            <person name="Wu L."/>
            <person name="Ma J."/>
        </authorList>
    </citation>
    <scope>NUCLEOTIDE SEQUENCE [LARGE SCALE GENOMIC DNA]</scope>
    <source>
        <strain evidence="3">KCTC 33575</strain>
    </source>
</reference>
<dbReference type="EMBL" id="JBHUOQ010000004">
    <property type="protein sequence ID" value="MFD2830718.1"/>
    <property type="molecule type" value="Genomic_DNA"/>
</dbReference>
<feature type="domain" description="Amidohydrolase 3" evidence="1">
    <location>
        <begin position="43"/>
        <end position="511"/>
    </location>
</feature>
<dbReference type="CDD" id="cd01300">
    <property type="entry name" value="YtcJ_like"/>
    <property type="match status" value="1"/>
</dbReference>
<dbReference type="SUPFAM" id="SSF51556">
    <property type="entry name" value="Metallo-dependent hydrolases"/>
    <property type="match status" value="1"/>
</dbReference>
<dbReference type="InterPro" id="IPR032466">
    <property type="entry name" value="Metal_Hydrolase"/>
</dbReference>
<keyword evidence="2" id="KW-0378">Hydrolase</keyword>
<protein>
    <submittedName>
        <fullName evidence="2">Amidohydrolase</fullName>
        <ecNumber evidence="2">3.5.-.-</ecNumber>
    </submittedName>
</protein>
<gene>
    <name evidence="2" type="ORF">ACFSX4_09635</name>
</gene>
<name>A0ABW5WWS6_9STAP</name>
<dbReference type="Gene3D" id="3.20.20.140">
    <property type="entry name" value="Metal-dependent hydrolases"/>
    <property type="match status" value="1"/>
</dbReference>
<proteinExistence type="predicted"/>
<dbReference type="PANTHER" id="PTHR22642:SF2">
    <property type="entry name" value="PROTEIN LONG AFTER FAR-RED 3"/>
    <property type="match status" value="1"/>
</dbReference>
<dbReference type="Pfam" id="PF07969">
    <property type="entry name" value="Amidohydro_3"/>
    <property type="match status" value="1"/>
</dbReference>
<dbReference type="Gene3D" id="2.30.40.10">
    <property type="entry name" value="Urease, subunit C, domain 1"/>
    <property type="match status" value="1"/>
</dbReference>
<keyword evidence="3" id="KW-1185">Reference proteome</keyword>
<dbReference type="SUPFAM" id="SSF51338">
    <property type="entry name" value="Composite domain of metallo-dependent hydrolases"/>
    <property type="match status" value="1"/>
</dbReference>
<comment type="caution">
    <text evidence="2">The sequence shown here is derived from an EMBL/GenBank/DDBJ whole genome shotgun (WGS) entry which is preliminary data.</text>
</comment>
<dbReference type="InterPro" id="IPR011059">
    <property type="entry name" value="Metal-dep_hydrolase_composite"/>
</dbReference>
<dbReference type="Gene3D" id="3.10.310.70">
    <property type="match status" value="1"/>
</dbReference>
<dbReference type="Proteomes" id="UP001597519">
    <property type="component" value="Unassembled WGS sequence"/>
</dbReference>
<dbReference type="RefSeq" id="WP_377774027.1">
    <property type="nucleotide sequence ID" value="NZ_JBHUOQ010000004.1"/>
</dbReference>
<dbReference type="InterPro" id="IPR013108">
    <property type="entry name" value="Amidohydro_3"/>
</dbReference>
<dbReference type="PANTHER" id="PTHR22642">
    <property type="entry name" value="IMIDAZOLONEPROPIONASE"/>
    <property type="match status" value="1"/>
</dbReference>
<accession>A0ABW5WWS6</accession>